<protein>
    <recommendedName>
        <fullName evidence="5">Pilus assembly protein PilL</fullName>
    </recommendedName>
</protein>
<evidence type="ECO:0000256" key="1">
    <source>
        <dbReference type="SAM" id="MobiDB-lite"/>
    </source>
</evidence>
<comment type="caution">
    <text evidence="3">The sequence shown here is derived from an EMBL/GenBank/DDBJ whole genome shotgun (WGS) entry which is preliminary data.</text>
</comment>
<evidence type="ECO:0000313" key="4">
    <source>
        <dbReference type="Proteomes" id="UP000592294"/>
    </source>
</evidence>
<dbReference type="InterPro" id="IPR022260">
    <property type="entry name" value="Integr_conj_element_PilL"/>
</dbReference>
<reference evidence="3 4" key="1">
    <citation type="submission" date="2020-06" db="EMBL/GenBank/DDBJ databases">
        <title>Whole-genome sequence of Allochromatium humboldtianum DSM 21881, type strain.</title>
        <authorList>
            <person name="Kyndt J.A."/>
            <person name="Meyer T.E."/>
        </authorList>
    </citation>
    <scope>NUCLEOTIDE SEQUENCE [LARGE SCALE GENOMIC DNA]</scope>
    <source>
        <strain evidence="3 4">DSM 21881</strain>
    </source>
</reference>
<feature type="region of interest" description="Disordered" evidence="1">
    <location>
        <begin position="164"/>
        <end position="197"/>
    </location>
</feature>
<feature type="chain" id="PRO_5032987270" description="Pilus assembly protein PilL" evidence="2">
    <location>
        <begin position="26"/>
        <end position="197"/>
    </location>
</feature>
<dbReference type="RefSeq" id="WP_176978318.1">
    <property type="nucleotide sequence ID" value="NZ_JABZEO010000029.1"/>
</dbReference>
<keyword evidence="4" id="KW-1185">Reference proteome</keyword>
<proteinExistence type="predicted"/>
<dbReference type="PROSITE" id="PS51257">
    <property type="entry name" value="PROKAR_LIPOPROTEIN"/>
    <property type="match status" value="1"/>
</dbReference>
<sequence length="197" mass="20838">MPPARIRILSHLAIVCLLAGLSAGCATTNGKPDGTASANVASDQNKPPGNPVPVVRYGRYTLVELVPEIPQRDLMRQVIDVTIPSDANASVGDAMRYVLLHSGYRLCDATAGTGVLFTSPLPAAHRRLGPLLLRDALLVLAGPAWDLAVDDSNREVCLHHRRRPVAGASEAPSPDEPLKPLRAEDSDSPATSHGVLP</sequence>
<dbReference type="NCBIfam" id="TIGR03748">
    <property type="entry name" value="conj_PilL"/>
    <property type="match status" value="1"/>
</dbReference>
<feature type="signal peptide" evidence="2">
    <location>
        <begin position="1"/>
        <end position="25"/>
    </location>
</feature>
<gene>
    <name evidence="3" type="ORF">HW932_20465</name>
</gene>
<keyword evidence="2" id="KW-0732">Signal</keyword>
<evidence type="ECO:0000256" key="2">
    <source>
        <dbReference type="SAM" id="SignalP"/>
    </source>
</evidence>
<organism evidence="3 4">
    <name type="scientific">Allochromatium humboldtianum</name>
    <dbReference type="NCBI Taxonomy" id="504901"/>
    <lineage>
        <taxon>Bacteria</taxon>
        <taxon>Pseudomonadati</taxon>
        <taxon>Pseudomonadota</taxon>
        <taxon>Gammaproteobacteria</taxon>
        <taxon>Chromatiales</taxon>
        <taxon>Chromatiaceae</taxon>
        <taxon>Allochromatium</taxon>
    </lineage>
</organism>
<dbReference type="EMBL" id="JABZEO010000029">
    <property type="protein sequence ID" value="NVZ11627.1"/>
    <property type="molecule type" value="Genomic_DNA"/>
</dbReference>
<evidence type="ECO:0008006" key="5">
    <source>
        <dbReference type="Google" id="ProtNLM"/>
    </source>
</evidence>
<accession>A0A850RJE8</accession>
<evidence type="ECO:0000313" key="3">
    <source>
        <dbReference type="EMBL" id="NVZ11627.1"/>
    </source>
</evidence>
<dbReference type="Proteomes" id="UP000592294">
    <property type="component" value="Unassembled WGS sequence"/>
</dbReference>
<feature type="compositionally biased region" description="Basic and acidic residues" evidence="1">
    <location>
        <begin position="176"/>
        <end position="185"/>
    </location>
</feature>
<name>A0A850RJE8_9GAMM</name>
<dbReference type="AlphaFoldDB" id="A0A850RJE8"/>